<accession>A0A0V1I8A5</accession>
<proteinExistence type="predicted"/>
<feature type="non-terminal residue" evidence="1">
    <location>
        <position position="1"/>
    </location>
</feature>
<protein>
    <recommendedName>
        <fullName evidence="3">Retrotransposon gag domain-containing protein</fullName>
    </recommendedName>
</protein>
<evidence type="ECO:0008006" key="3">
    <source>
        <dbReference type="Google" id="ProtNLM"/>
    </source>
</evidence>
<sequence length="153" mass="17748">LEIFFKASGLPRCQWAVAALNHMDSAIQERLTARLEDDVNDYELLKADLNKMFIPLKSKMSRRAEFCRLRQRPGKPVDTFAIRVQEVGEKIWMAELKIVDRFREGTNSRAVLIAMLEKEPTTMDEARRIALKTLEIEEASRSMDIGNNFPYDR</sequence>
<dbReference type="EMBL" id="JYDP01000001">
    <property type="protein sequence ID" value="KRZ19082.1"/>
    <property type="molecule type" value="Genomic_DNA"/>
</dbReference>
<comment type="caution">
    <text evidence="1">The sequence shown here is derived from an EMBL/GenBank/DDBJ whole genome shotgun (WGS) entry which is preliminary data.</text>
</comment>
<evidence type="ECO:0000313" key="2">
    <source>
        <dbReference type="Proteomes" id="UP000055024"/>
    </source>
</evidence>
<dbReference type="Proteomes" id="UP000055024">
    <property type="component" value="Unassembled WGS sequence"/>
</dbReference>
<dbReference type="AlphaFoldDB" id="A0A0V1I8A5"/>
<organism evidence="1 2">
    <name type="scientific">Trichinella zimbabwensis</name>
    <dbReference type="NCBI Taxonomy" id="268475"/>
    <lineage>
        <taxon>Eukaryota</taxon>
        <taxon>Metazoa</taxon>
        <taxon>Ecdysozoa</taxon>
        <taxon>Nematoda</taxon>
        <taxon>Enoplea</taxon>
        <taxon>Dorylaimia</taxon>
        <taxon>Trichinellida</taxon>
        <taxon>Trichinellidae</taxon>
        <taxon>Trichinella</taxon>
    </lineage>
</organism>
<dbReference type="OrthoDB" id="5568754at2759"/>
<keyword evidence="2" id="KW-1185">Reference proteome</keyword>
<reference evidence="1 2" key="1">
    <citation type="submission" date="2015-01" db="EMBL/GenBank/DDBJ databases">
        <title>Evolution of Trichinella species and genotypes.</title>
        <authorList>
            <person name="Korhonen P.K."/>
            <person name="Edoardo P."/>
            <person name="Giuseppe L.R."/>
            <person name="Gasser R.B."/>
        </authorList>
    </citation>
    <scope>NUCLEOTIDE SEQUENCE [LARGE SCALE GENOMIC DNA]</scope>
    <source>
        <strain evidence="1">ISS1029</strain>
    </source>
</reference>
<gene>
    <name evidence="1" type="ORF">T11_16885</name>
</gene>
<name>A0A0V1I8A5_9BILA</name>
<evidence type="ECO:0000313" key="1">
    <source>
        <dbReference type="EMBL" id="KRZ19082.1"/>
    </source>
</evidence>